<reference evidence="8 9" key="1">
    <citation type="submission" date="2020-06" db="EMBL/GenBank/DDBJ databases">
        <title>Nonomuraea sp. SMC257, a novel actinomycete isolated from soil.</title>
        <authorList>
            <person name="Chanama M."/>
        </authorList>
    </citation>
    <scope>NUCLEOTIDE SEQUENCE [LARGE SCALE GENOMIC DNA]</scope>
    <source>
        <strain evidence="8 9">SMC257</strain>
    </source>
</reference>
<dbReference type="GO" id="GO:0000160">
    <property type="term" value="P:phosphorelay signal transduction system"/>
    <property type="evidence" value="ECO:0007669"/>
    <property type="project" value="InterPro"/>
</dbReference>
<dbReference type="InterPro" id="IPR003593">
    <property type="entry name" value="AAA+_ATPase"/>
</dbReference>
<evidence type="ECO:0000256" key="5">
    <source>
        <dbReference type="PROSITE-ProRule" id="PRU01091"/>
    </source>
</evidence>
<dbReference type="SMART" id="SM00382">
    <property type="entry name" value="AAA"/>
    <property type="match status" value="1"/>
</dbReference>
<name>A0A7Y6M392_9ACTN</name>
<evidence type="ECO:0000313" key="9">
    <source>
        <dbReference type="Proteomes" id="UP000586042"/>
    </source>
</evidence>
<organism evidence="8 9">
    <name type="scientific">Nonomuraea montanisoli</name>
    <dbReference type="NCBI Taxonomy" id="2741721"/>
    <lineage>
        <taxon>Bacteria</taxon>
        <taxon>Bacillati</taxon>
        <taxon>Actinomycetota</taxon>
        <taxon>Actinomycetes</taxon>
        <taxon>Streptosporangiales</taxon>
        <taxon>Streptosporangiaceae</taxon>
        <taxon>Nonomuraea</taxon>
    </lineage>
</organism>
<feature type="compositionally biased region" description="Low complexity" evidence="6">
    <location>
        <begin position="492"/>
        <end position="512"/>
    </location>
</feature>
<gene>
    <name evidence="8" type="ORF">HTZ77_16235</name>
</gene>
<feature type="compositionally biased region" description="Basic and acidic residues" evidence="6">
    <location>
        <begin position="298"/>
        <end position="317"/>
    </location>
</feature>
<dbReference type="InterPro" id="IPR027417">
    <property type="entry name" value="P-loop_NTPase"/>
</dbReference>
<accession>A0A7Y6M392</accession>
<comment type="similarity">
    <text evidence="1">Belongs to the AfsR/DnrI/RedD regulatory family.</text>
</comment>
<dbReference type="GO" id="GO:0003677">
    <property type="term" value="F:DNA binding"/>
    <property type="evidence" value="ECO:0007669"/>
    <property type="project" value="UniProtKB-UniRule"/>
</dbReference>
<keyword evidence="2" id="KW-0805">Transcription regulation</keyword>
<sequence length="1294" mass="136112">MDLWPLFRSWEDDGAMLQLHILGPLQVTLGGRPVELGPARQRAVLARLVAEGGQVVSTDRFIEDLWQGQPPPKALAALQVYISNLRRLLEPDRPPRAPATVIVSTPPGYRLRLPEEAVDAWRLPRLVETAGTALQRGAAADAHRLLDGALGWWSGTAYGEFADGWAAAEAGRLAELRLIAAEYRAEAALMLGRHVDAVPELRRHAEAHPLRENAVGLLALALYRSGSQAEALAVLRRARGHLAEELGVDPGPALRALEQDILRQSPSLRPPSANGGSSPQAGVVQAVGGFRGSGGGETGRREDAPGEHQEGSHRSGREYGSTAVQEQRPAGRGRGLVGREREHAGQERGLADPERGLANPEPELAAPGPELAERGPELAERGPELAERGRELVGRGRELAALREEAGRPGRRMVWLAGEPGAGKSALAEAFAAELAGRGRRVALGRCPEIDGDAPPAWAWSEIVRDLAAARPPGDGTRTVRPPGDGPGTVQPPGSGTGAAAPPGDGTRTATPSEDGARLTPPSGGGRGTPPPSGDGRGTAPPSGDEDGLAPLLRDGVAIPNQFRLARAVAGYLAACAPLLVVLDDVHRADGETLHLLRHLPDAADLLVVATYRPAEVTEDLAATLAALAGAGRHVDLGGLEEAAVAALLRRHSGRDLDPADVRAVAERTQGNPLFVCETARLISSEGAGAARALPPGVRDLIRRRVARLPATARTVLRNAAVVGREADVEVLIALHDGDEDTVFDGLEAGVITGLLTEPGPGRVRFAHVLVREVLYEDTARIRRTRLHGRVVAALERVRPGDVAALAHHALEAASPDAVRYARAAALQASGLHAHREAAALWRAALEFATTDGTRLELLCGLVSALGHAGDVIGALAARTAAVETAHTIGRHAAGTAHGEATHAISRHAAGAAHAIGRGAATGGPSPLQRALTSYDAPVIWTIQVDARLDEEFVAALERELAAGPGDEARCRLLATLVFAMEGHDDARVDAAGAEAVALARRAGRPDLLCLALNARYFALLAPERRAELEAVGAELLELGRAHRLVGYLTLGHGALLMAALGRNDLEAAARHADRGVEVSTSGQLGLSLAILTLFGGLRKLVEGDYDAAEAVYDGLARQMAERGAVNAEAMGMVGRFVVRLARGDVRASVPELALLAERVPNEATRELYAGALAASGDLAAARRVWRPRVAHPRDYYWLLWETLHAQTAVALGHREAAERCYRNLLPWDGELGGMHSGSVTLGPVALVLGDLAGLLGLGPDTARDHYARAVAVAEGVGAPRWARQARERFEGLP</sequence>
<feature type="compositionally biased region" description="Basic and acidic residues" evidence="6">
    <location>
        <begin position="371"/>
        <end position="390"/>
    </location>
</feature>
<evidence type="ECO:0000256" key="2">
    <source>
        <dbReference type="ARBA" id="ARBA00023015"/>
    </source>
</evidence>
<evidence type="ECO:0000256" key="3">
    <source>
        <dbReference type="ARBA" id="ARBA00023125"/>
    </source>
</evidence>
<dbReference type="PANTHER" id="PTHR35807">
    <property type="entry name" value="TRANSCRIPTIONAL REGULATOR REDD-RELATED"/>
    <property type="match status" value="1"/>
</dbReference>
<protein>
    <submittedName>
        <fullName evidence="8">AAA family ATPase</fullName>
    </submittedName>
</protein>
<dbReference type="InterPro" id="IPR011990">
    <property type="entry name" value="TPR-like_helical_dom_sf"/>
</dbReference>
<dbReference type="GO" id="GO:0006355">
    <property type="term" value="P:regulation of DNA-templated transcription"/>
    <property type="evidence" value="ECO:0007669"/>
    <property type="project" value="InterPro"/>
</dbReference>
<evidence type="ECO:0000256" key="1">
    <source>
        <dbReference type="ARBA" id="ARBA00005820"/>
    </source>
</evidence>
<dbReference type="PANTHER" id="PTHR35807:SF1">
    <property type="entry name" value="TRANSCRIPTIONAL REGULATOR REDD"/>
    <property type="match status" value="1"/>
</dbReference>
<proteinExistence type="inferred from homology"/>
<evidence type="ECO:0000256" key="6">
    <source>
        <dbReference type="SAM" id="MobiDB-lite"/>
    </source>
</evidence>
<dbReference type="InterPro" id="IPR016032">
    <property type="entry name" value="Sig_transdc_resp-reg_C-effctor"/>
</dbReference>
<comment type="caution">
    <text evidence="8">The sequence shown here is derived from an EMBL/GenBank/DDBJ whole genome shotgun (WGS) entry which is preliminary data.</text>
</comment>
<dbReference type="Gene3D" id="3.40.50.300">
    <property type="entry name" value="P-loop containing nucleotide triphosphate hydrolases"/>
    <property type="match status" value="1"/>
</dbReference>
<dbReference type="Gene3D" id="1.25.40.10">
    <property type="entry name" value="Tetratricopeptide repeat domain"/>
    <property type="match status" value="1"/>
</dbReference>
<dbReference type="PROSITE" id="PS51755">
    <property type="entry name" value="OMPR_PHOB"/>
    <property type="match status" value="1"/>
</dbReference>
<dbReference type="InterPro" id="IPR036388">
    <property type="entry name" value="WH-like_DNA-bd_sf"/>
</dbReference>
<dbReference type="SMART" id="SM00862">
    <property type="entry name" value="Trans_reg_C"/>
    <property type="match status" value="1"/>
</dbReference>
<keyword evidence="4" id="KW-0804">Transcription</keyword>
<dbReference type="InterPro" id="IPR001867">
    <property type="entry name" value="OmpR/PhoB-type_DNA-bd"/>
</dbReference>
<feature type="region of interest" description="Disordered" evidence="6">
    <location>
        <begin position="470"/>
        <end position="551"/>
    </location>
</feature>
<dbReference type="Pfam" id="PF00486">
    <property type="entry name" value="Trans_reg_C"/>
    <property type="match status" value="1"/>
</dbReference>
<dbReference type="Proteomes" id="UP000586042">
    <property type="component" value="Unassembled WGS sequence"/>
</dbReference>
<evidence type="ECO:0000313" key="8">
    <source>
        <dbReference type="EMBL" id="NUW32972.1"/>
    </source>
</evidence>
<dbReference type="SUPFAM" id="SSF52540">
    <property type="entry name" value="P-loop containing nucleoside triphosphate hydrolases"/>
    <property type="match status" value="1"/>
</dbReference>
<feature type="domain" description="OmpR/PhoB-type" evidence="7">
    <location>
        <begin position="5"/>
        <end position="113"/>
    </location>
</feature>
<dbReference type="SUPFAM" id="SSF48452">
    <property type="entry name" value="TPR-like"/>
    <property type="match status" value="1"/>
</dbReference>
<dbReference type="InterPro" id="IPR051677">
    <property type="entry name" value="AfsR-DnrI-RedD_regulator"/>
</dbReference>
<dbReference type="Pfam" id="PF13191">
    <property type="entry name" value="AAA_16"/>
    <property type="match status" value="1"/>
</dbReference>
<feature type="DNA-binding region" description="OmpR/PhoB-type" evidence="5">
    <location>
        <begin position="5"/>
        <end position="113"/>
    </location>
</feature>
<dbReference type="Pfam" id="PF03704">
    <property type="entry name" value="BTAD"/>
    <property type="match status" value="1"/>
</dbReference>
<dbReference type="SMART" id="SM01043">
    <property type="entry name" value="BTAD"/>
    <property type="match status" value="1"/>
</dbReference>
<dbReference type="EMBL" id="JABWGN010000006">
    <property type="protein sequence ID" value="NUW32972.1"/>
    <property type="molecule type" value="Genomic_DNA"/>
</dbReference>
<evidence type="ECO:0000256" key="4">
    <source>
        <dbReference type="ARBA" id="ARBA00023163"/>
    </source>
</evidence>
<keyword evidence="9" id="KW-1185">Reference proteome</keyword>
<dbReference type="CDD" id="cd15831">
    <property type="entry name" value="BTAD"/>
    <property type="match status" value="1"/>
</dbReference>
<feature type="compositionally biased region" description="Basic and acidic residues" evidence="6">
    <location>
        <begin position="337"/>
        <end position="355"/>
    </location>
</feature>
<dbReference type="Gene3D" id="1.10.10.10">
    <property type="entry name" value="Winged helix-like DNA-binding domain superfamily/Winged helix DNA-binding domain"/>
    <property type="match status" value="1"/>
</dbReference>
<feature type="region of interest" description="Disordered" evidence="6">
    <location>
        <begin position="265"/>
        <end position="390"/>
    </location>
</feature>
<dbReference type="InterPro" id="IPR005158">
    <property type="entry name" value="BTAD"/>
</dbReference>
<dbReference type="InterPro" id="IPR041664">
    <property type="entry name" value="AAA_16"/>
</dbReference>
<feature type="compositionally biased region" description="Low complexity" evidence="6">
    <location>
        <begin position="356"/>
        <end position="370"/>
    </location>
</feature>
<evidence type="ECO:0000259" key="7">
    <source>
        <dbReference type="PROSITE" id="PS51755"/>
    </source>
</evidence>
<dbReference type="SUPFAM" id="SSF46894">
    <property type="entry name" value="C-terminal effector domain of the bipartite response regulators"/>
    <property type="match status" value="1"/>
</dbReference>
<keyword evidence="3 5" id="KW-0238">DNA-binding</keyword>